<dbReference type="InterPro" id="IPR002068">
    <property type="entry name" value="A-crystallin/Hsp20_dom"/>
</dbReference>
<dbReference type="PANTHER" id="PTHR45640:SF26">
    <property type="entry name" value="RE23625P"/>
    <property type="match status" value="1"/>
</dbReference>
<dbReference type="AlphaFoldDB" id="A0A814Q5J3"/>
<gene>
    <name evidence="4" type="ORF">IZO911_LOCUS23812</name>
    <name evidence="5" type="ORF">KXQ929_LOCUS20866</name>
</gene>
<accession>A0A814Q5J3</accession>
<dbReference type="EMBL" id="CAJOBB010001492">
    <property type="protein sequence ID" value="CAF3864829.1"/>
    <property type="molecule type" value="Genomic_DNA"/>
</dbReference>
<dbReference type="GO" id="GO:0005737">
    <property type="term" value="C:cytoplasm"/>
    <property type="evidence" value="ECO:0007669"/>
    <property type="project" value="TreeGrafter"/>
</dbReference>
<comment type="similarity">
    <text evidence="1 2">Belongs to the small heat shock protein (HSP20) family.</text>
</comment>
<dbReference type="GO" id="GO:0005634">
    <property type="term" value="C:nucleus"/>
    <property type="evidence" value="ECO:0007669"/>
    <property type="project" value="TreeGrafter"/>
</dbReference>
<dbReference type="Proteomes" id="UP000663860">
    <property type="component" value="Unassembled WGS sequence"/>
</dbReference>
<evidence type="ECO:0000313" key="4">
    <source>
        <dbReference type="EMBL" id="CAF1115000.1"/>
    </source>
</evidence>
<dbReference type="Pfam" id="PF00011">
    <property type="entry name" value="HSP20"/>
    <property type="match status" value="2"/>
</dbReference>
<dbReference type="GO" id="GO:0009408">
    <property type="term" value="P:response to heat"/>
    <property type="evidence" value="ECO:0007669"/>
    <property type="project" value="TreeGrafter"/>
</dbReference>
<comment type="caution">
    <text evidence="4">The sequence shown here is derived from an EMBL/GenBank/DDBJ whole genome shotgun (WGS) entry which is preliminary data.</text>
</comment>
<evidence type="ECO:0000256" key="2">
    <source>
        <dbReference type="RuleBase" id="RU003616"/>
    </source>
</evidence>
<dbReference type="InterPro" id="IPR008978">
    <property type="entry name" value="HSP20-like_chaperone"/>
</dbReference>
<dbReference type="GO" id="GO:0042026">
    <property type="term" value="P:protein refolding"/>
    <property type="evidence" value="ECO:0007669"/>
    <property type="project" value="TreeGrafter"/>
</dbReference>
<dbReference type="GO" id="GO:0051082">
    <property type="term" value="F:unfolded protein binding"/>
    <property type="evidence" value="ECO:0007669"/>
    <property type="project" value="TreeGrafter"/>
</dbReference>
<evidence type="ECO:0000256" key="1">
    <source>
        <dbReference type="PROSITE-ProRule" id="PRU00285"/>
    </source>
</evidence>
<dbReference type="SUPFAM" id="SSF49764">
    <property type="entry name" value="HSP20-like chaperones"/>
    <property type="match status" value="2"/>
</dbReference>
<evidence type="ECO:0000313" key="5">
    <source>
        <dbReference type="EMBL" id="CAF3864829.1"/>
    </source>
</evidence>
<sequence length="311" mass="35322">MSHFPITHYRLLNDPFDRFFGNQLDFFDPWRDFDTFPTAFSSFPNNFRWINEPRHLTRRASSSSFHTSGNINANANAGNSLLSIPIATVPAASEKFRVQLNVAGFNPDTIKTRVEDRRVIVEGKHEERQGNGDFSVREIRKSYDLPEHADSSNLASFVTPNNMLVVEVPINAPQLQRRASQTIADNHALSLFGQFRDPIFDYPGFIASADFRPRLLDIGNGQKSIKMALAVKNYKPEQIRVSVKNNQLLVQAEHNYNDNNHSERSFLTKSISLPPGTQVDQLKSFLNGEGHLEIEAPFIEPTQMRSIEVQH</sequence>
<dbReference type="InterPro" id="IPR001436">
    <property type="entry name" value="Alpha-crystallin/sHSP_animal"/>
</dbReference>
<protein>
    <recommendedName>
        <fullName evidence="3">SHSP domain-containing protein</fullName>
    </recommendedName>
</protein>
<dbReference type="Gene3D" id="2.60.40.790">
    <property type="match status" value="2"/>
</dbReference>
<proteinExistence type="inferred from homology"/>
<name>A0A814Q5J3_9BILA</name>
<dbReference type="Proteomes" id="UP000663868">
    <property type="component" value="Unassembled WGS sequence"/>
</dbReference>
<evidence type="ECO:0000313" key="6">
    <source>
        <dbReference type="Proteomes" id="UP000663860"/>
    </source>
</evidence>
<dbReference type="EMBL" id="CAJNOE010000279">
    <property type="protein sequence ID" value="CAF1115000.1"/>
    <property type="molecule type" value="Genomic_DNA"/>
</dbReference>
<reference evidence="4" key="1">
    <citation type="submission" date="2021-02" db="EMBL/GenBank/DDBJ databases">
        <authorList>
            <person name="Nowell W R."/>
        </authorList>
    </citation>
    <scope>NUCLEOTIDE SEQUENCE</scope>
</reference>
<feature type="domain" description="SHSP" evidence="3">
    <location>
        <begin position="77"/>
        <end position="186"/>
    </location>
</feature>
<dbReference type="PANTHER" id="PTHR45640">
    <property type="entry name" value="HEAT SHOCK PROTEIN HSP-12.2-RELATED"/>
    <property type="match status" value="1"/>
</dbReference>
<evidence type="ECO:0000259" key="3">
    <source>
        <dbReference type="PROSITE" id="PS01031"/>
    </source>
</evidence>
<feature type="domain" description="SHSP" evidence="3">
    <location>
        <begin position="206"/>
        <end position="311"/>
    </location>
</feature>
<organism evidence="4 6">
    <name type="scientific">Adineta steineri</name>
    <dbReference type="NCBI Taxonomy" id="433720"/>
    <lineage>
        <taxon>Eukaryota</taxon>
        <taxon>Metazoa</taxon>
        <taxon>Spiralia</taxon>
        <taxon>Gnathifera</taxon>
        <taxon>Rotifera</taxon>
        <taxon>Eurotatoria</taxon>
        <taxon>Bdelloidea</taxon>
        <taxon>Adinetida</taxon>
        <taxon>Adinetidae</taxon>
        <taxon>Adineta</taxon>
    </lineage>
</organism>
<dbReference type="PROSITE" id="PS01031">
    <property type="entry name" value="SHSP"/>
    <property type="match status" value="2"/>
</dbReference>
<dbReference type="CDD" id="cd06526">
    <property type="entry name" value="metazoan_ACD"/>
    <property type="match status" value="2"/>
</dbReference>